<proteinExistence type="predicted"/>
<dbReference type="PROSITE" id="PS01124">
    <property type="entry name" value="HTH_ARAC_FAMILY_2"/>
    <property type="match status" value="1"/>
</dbReference>
<feature type="transmembrane region" description="Helical" evidence="4">
    <location>
        <begin position="21"/>
        <end position="40"/>
    </location>
</feature>
<dbReference type="SMART" id="SM00342">
    <property type="entry name" value="HTH_ARAC"/>
    <property type="match status" value="1"/>
</dbReference>
<feature type="transmembrane region" description="Helical" evidence="4">
    <location>
        <begin position="157"/>
        <end position="176"/>
    </location>
</feature>
<dbReference type="Gene3D" id="1.10.10.60">
    <property type="entry name" value="Homeodomain-like"/>
    <property type="match status" value="1"/>
</dbReference>
<evidence type="ECO:0000256" key="2">
    <source>
        <dbReference type="ARBA" id="ARBA00023125"/>
    </source>
</evidence>
<feature type="transmembrane region" description="Helical" evidence="4">
    <location>
        <begin position="46"/>
        <end position="65"/>
    </location>
</feature>
<dbReference type="GO" id="GO:0043565">
    <property type="term" value="F:sequence-specific DNA binding"/>
    <property type="evidence" value="ECO:0007669"/>
    <property type="project" value="InterPro"/>
</dbReference>
<dbReference type="InterPro" id="IPR009057">
    <property type="entry name" value="Homeodomain-like_sf"/>
</dbReference>
<feature type="transmembrane region" description="Helical" evidence="4">
    <location>
        <begin position="124"/>
        <end position="145"/>
    </location>
</feature>
<keyword evidence="1" id="KW-0805">Transcription regulation</keyword>
<accession>A0A495S943</accession>
<dbReference type="GO" id="GO:0003700">
    <property type="term" value="F:DNA-binding transcription factor activity"/>
    <property type="evidence" value="ECO:0007669"/>
    <property type="project" value="InterPro"/>
</dbReference>
<dbReference type="OrthoDB" id="9779074at2"/>
<organism evidence="6 7">
    <name type="scientific">Chryseobacterium defluvii</name>
    <dbReference type="NCBI Taxonomy" id="160396"/>
    <lineage>
        <taxon>Bacteria</taxon>
        <taxon>Pseudomonadati</taxon>
        <taxon>Bacteroidota</taxon>
        <taxon>Flavobacteriia</taxon>
        <taxon>Flavobacteriales</taxon>
        <taxon>Weeksellaceae</taxon>
        <taxon>Chryseobacterium group</taxon>
        <taxon>Chryseobacterium</taxon>
    </lineage>
</organism>
<dbReference type="Proteomes" id="UP000272428">
    <property type="component" value="Unassembled WGS sequence"/>
</dbReference>
<keyword evidence="2 6" id="KW-0238">DNA-binding</keyword>
<keyword evidence="4" id="KW-0472">Membrane</keyword>
<reference evidence="6 7" key="1">
    <citation type="submission" date="2018-10" db="EMBL/GenBank/DDBJ databases">
        <title>Genomic Encyclopedia of Archaeal and Bacterial Type Strains, Phase II (KMG-II): from individual species to whole genera.</title>
        <authorList>
            <person name="Goeker M."/>
        </authorList>
    </citation>
    <scope>NUCLEOTIDE SEQUENCE [LARGE SCALE GENOMIC DNA]</scope>
    <source>
        <strain evidence="6 7">DSM 14219</strain>
    </source>
</reference>
<evidence type="ECO:0000256" key="1">
    <source>
        <dbReference type="ARBA" id="ARBA00023015"/>
    </source>
</evidence>
<protein>
    <submittedName>
        <fullName evidence="6">AraC-like DNA-binding protein</fullName>
    </submittedName>
</protein>
<keyword evidence="7" id="KW-1185">Reference proteome</keyword>
<name>A0A495S943_9FLAO</name>
<evidence type="ECO:0000256" key="3">
    <source>
        <dbReference type="ARBA" id="ARBA00023163"/>
    </source>
</evidence>
<evidence type="ECO:0000259" key="5">
    <source>
        <dbReference type="PROSITE" id="PS01124"/>
    </source>
</evidence>
<sequence length="326" mass="38269">MNNATLREQEIVRLKSELSIRYNYIMAVILLIYALIYFYFIKHEAVGYYCLAGAVVMSIHVYVFDAIFPSLLLEKRVRSFLIIAPLYIVFFILYFWKHTIVNLCWLVPIPFGAYIFLGKKKGFIFSIYALLILVIICFTAIFFSFNFKEVPYEKIRYTDISVIGFNIIIICLFVYYKDKIRELEIITAIEEKEQIILPVKLNEEDRSGAELLFENIEKEMVNNKLFINPEFNISILSTILKVSNNYISRAIRLQGYSNFNNYVNSHRISYVKKLIEENDLSRVTLMYIYTGAGFTSQSTFNRAFKQFVGMTPSEYIQNINDKLKIE</sequence>
<evidence type="ECO:0000256" key="4">
    <source>
        <dbReference type="SAM" id="Phobius"/>
    </source>
</evidence>
<feature type="transmembrane region" description="Helical" evidence="4">
    <location>
        <begin position="77"/>
        <end position="94"/>
    </location>
</feature>
<keyword evidence="4" id="KW-1133">Transmembrane helix</keyword>
<keyword evidence="3" id="KW-0804">Transcription</keyword>
<evidence type="ECO:0000313" key="7">
    <source>
        <dbReference type="Proteomes" id="UP000272428"/>
    </source>
</evidence>
<dbReference type="Pfam" id="PF12833">
    <property type="entry name" value="HTH_18"/>
    <property type="match status" value="1"/>
</dbReference>
<dbReference type="SUPFAM" id="SSF46689">
    <property type="entry name" value="Homeodomain-like"/>
    <property type="match status" value="1"/>
</dbReference>
<evidence type="ECO:0000313" key="6">
    <source>
        <dbReference type="EMBL" id="RKS96403.1"/>
    </source>
</evidence>
<dbReference type="EMBL" id="RBXB01000003">
    <property type="protein sequence ID" value="RKS96403.1"/>
    <property type="molecule type" value="Genomic_DNA"/>
</dbReference>
<keyword evidence="4" id="KW-0812">Transmembrane</keyword>
<dbReference type="RefSeq" id="WP_121462409.1">
    <property type="nucleotide sequence ID" value="NZ_RBXB01000003.1"/>
</dbReference>
<dbReference type="InterPro" id="IPR018060">
    <property type="entry name" value="HTH_AraC"/>
</dbReference>
<feature type="domain" description="HTH araC/xylS-type" evidence="5">
    <location>
        <begin position="210"/>
        <end position="318"/>
    </location>
</feature>
<dbReference type="AlphaFoldDB" id="A0A495S943"/>
<gene>
    <name evidence="6" type="ORF">BCF58_2827</name>
</gene>
<dbReference type="PANTHER" id="PTHR43280:SF29">
    <property type="entry name" value="ARAC-FAMILY TRANSCRIPTIONAL REGULATOR"/>
    <property type="match status" value="1"/>
</dbReference>
<dbReference type="PANTHER" id="PTHR43280">
    <property type="entry name" value="ARAC-FAMILY TRANSCRIPTIONAL REGULATOR"/>
    <property type="match status" value="1"/>
</dbReference>
<feature type="transmembrane region" description="Helical" evidence="4">
    <location>
        <begin position="100"/>
        <end position="117"/>
    </location>
</feature>
<comment type="caution">
    <text evidence="6">The sequence shown here is derived from an EMBL/GenBank/DDBJ whole genome shotgun (WGS) entry which is preliminary data.</text>
</comment>